<evidence type="ECO:0000313" key="2">
    <source>
        <dbReference type="EMBL" id="VDK56824.1"/>
    </source>
</evidence>
<protein>
    <submittedName>
        <fullName evidence="2">Uncharacterized protein</fullName>
    </submittedName>
</protein>
<evidence type="ECO:0000256" key="1">
    <source>
        <dbReference type="SAM" id="MobiDB-lite"/>
    </source>
</evidence>
<evidence type="ECO:0000313" key="3">
    <source>
        <dbReference type="Proteomes" id="UP000271889"/>
    </source>
</evidence>
<reference evidence="2 3" key="1">
    <citation type="submission" date="2018-11" db="EMBL/GenBank/DDBJ databases">
        <authorList>
            <consortium name="Pathogen Informatics"/>
        </authorList>
    </citation>
    <scope>NUCLEOTIDE SEQUENCE [LARGE SCALE GENOMIC DNA]</scope>
</reference>
<dbReference type="Proteomes" id="UP000271889">
    <property type="component" value="Unassembled WGS sequence"/>
</dbReference>
<accession>A0A3P6SP06</accession>
<dbReference type="OrthoDB" id="10592320at2759"/>
<organism evidence="2 3">
    <name type="scientific">Cylicostephanus goldi</name>
    <name type="common">Nematode worm</name>
    <dbReference type="NCBI Taxonomy" id="71465"/>
    <lineage>
        <taxon>Eukaryota</taxon>
        <taxon>Metazoa</taxon>
        <taxon>Ecdysozoa</taxon>
        <taxon>Nematoda</taxon>
        <taxon>Chromadorea</taxon>
        <taxon>Rhabditida</taxon>
        <taxon>Rhabditina</taxon>
        <taxon>Rhabditomorpha</taxon>
        <taxon>Strongyloidea</taxon>
        <taxon>Strongylidae</taxon>
        <taxon>Cylicostephanus</taxon>
    </lineage>
</organism>
<proteinExistence type="predicted"/>
<keyword evidence="3" id="KW-1185">Reference proteome</keyword>
<feature type="region of interest" description="Disordered" evidence="1">
    <location>
        <begin position="1"/>
        <end position="20"/>
    </location>
</feature>
<dbReference type="Pfam" id="PF17618">
    <property type="entry name" value="SL4P"/>
    <property type="match status" value="1"/>
</dbReference>
<name>A0A3P6SP06_CYLGO</name>
<dbReference type="EMBL" id="UYRV01009718">
    <property type="protein sequence ID" value="VDK56824.1"/>
    <property type="molecule type" value="Genomic_DNA"/>
</dbReference>
<dbReference type="InterPro" id="IPR035127">
    <property type="entry name" value="SL4P"/>
</dbReference>
<sequence>MARTRQTARARPVFLPPSSSSEEKTVHIHLVDYTVPKFIIHYSNNDELREALQKRLKGLKLAFAVVPEPGLGYEPRGVKDIEGLIAEMDTGITSPIYVKLWCAPAETHAKYGKKQGIAHQPRIRSLSPNRRHIHGSKSSQSYPRFPCCSPAPWLPCWCCWEEAEFSSAMSQPNCYCQRTQNHCCNCTYKGDYYEDQMFI</sequence>
<dbReference type="AlphaFoldDB" id="A0A3P6SP06"/>
<gene>
    <name evidence="2" type="ORF">CGOC_LOCUS3780</name>
</gene>